<evidence type="ECO:0000313" key="2">
    <source>
        <dbReference type="EMBL" id="KNY27392.1"/>
    </source>
</evidence>
<dbReference type="CDD" id="cd22231">
    <property type="entry name" value="RHH_NikR_HicB-like"/>
    <property type="match status" value="1"/>
</dbReference>
<accession>A0A0L6JPT4</accession>
<dbReference type="InterPro" id="IPR010985">
    <property type="entry name" value="Ribbon_hlx_hlx"/>
</dbReference>
<dbReference type="PATRIC" id="fig|398512.5.peg.2772"/>
<evidence type="ECO:0000259" key="1">
    <source>
        <dbReference type="Pfam" id="PF01402"/>
    </source>
</evidence>
<comment type="caution">
    <text evidence="2">The sequence shown here is derived from an EMBL/GenBank/DDBJ whole genome shotgun (WGS) entry which is preliminary data.</text>
</comment>
<dbReference type="Pfam" id="PF01402">
    <property type="entry name" value="RHH_1"/>
    <property type="match status" value="1"/>
</dbReference>
<reference evidence="3" key="1">
    <citation type="submission" date="2015-07" db="EMBL/GenBank/DDBJ databases">
        <title>Near-Complete Genome Sequence of the Cellulolytic Bacterium Bacteroides (Pseudobacteroides) cellulosolvens ATCC 35603.</title>
        <authorList>
            <person name="Dassa B."/>
            <person name="Utturkar S.M."/>
            <person name="Klingeman D.M."/>
            <person name="Hurt R.A."/>
            <person name="Keller M."/>
            <person name="Xu J."/>
            <person name="Reddy Y.H.K."/>
            <person name="Borovok I."/>
            <person name="Grinberg I.R."/>
            <person name="Lamed R."/>
            <person name="Zhivin O."/>
            <person name="Bayer E.A."/>
            <person name="Brown S.D."/>
        </authorList>
    </citation>
    <scope>NUCLEOTIDE SEQUENCE [LARGE SCALE GENOMIC DNA]</scope>
    <source>
        <strain evidence="3">DSM 2933</strain>
    </source>
</reference>
<dbReference type="eggNOG" id="COG0864">
    <property type="taxonomic scope" value="Bacteria"/>
</dbReference>
<sequence length="92" mass="10941">MSDLKKILVSLPDNLLKEVDEIIAVEKINRSEFVRKAMKLYIREKRRIEMRDKMKKGYQEMAEINAKLAEMCFDADNEQQQKYEESLGELEI</sequence>
<dbReference type="Proteomes" id="UP000036923">
    <property type="component" value="Unassembled WGS sequence"/>
</dbReference>
<dbReference type="STRING" id="398512.Bccel_2663"/>
<dbReference type="SUPFAM" id="SSF47598">
    <property type="entry name" value="Ribbon-helix-helix"/>
    <property type="match status" value="1"/>
</dbReference>
<dbReference type="RefSeq" id="WP_036942811.1">
    <property type="nucleotide sequence ID" value="NZ_JQKC01000019.1"/>
</dbReference>
<dbReference type="GO" id="GO:0006355">
    <property type="term" value="P:regulation of DNA-templated transcription"/>
    <property type="evidence" value="ECO:0007669"/>
    <property type="project" value="InterPro"/>
</dbReference>
<dbReference type="InterPro" id="IPR013321">
    <property type="entry name" value="Arc_rbn_hlx_hlx"/>
</dbReference>
<dbReference type="InterPro" id="IPR002145">
    <property type="entry name" value="CopG"/>
</dbReference>
<protein>
    <submittedName>
        <fullName evidence="2">Putative transcriptional regulator, CopG family</fullName>
    </submittedName>
</protein>
<dbReference type="AlphaFoldDB" id="A0A0L6JPT4"/>
<name>A0A0L6JPT4_9FIRM</name>
<dbReference type="OrthoDB" id="1634058at2"/>
<dbReference type="Gene3D" id="1.10.1220.10">
    <property type="entry name" value="Met repressor-like"/>
    <property type="match status" value="1"/>
</dbReference>
<proteinExistence type="predicted"/>
<organism evidence="2 3">
    <name type="scientific">Pseudobacteroides cellulosolvens ATCC 35603 = DSM 2933</name>
    <dbReference type="NCBI Taxonomy" id="398512"/>
    <lineage>
        <taxon>Bacteria</taxon>
        <taxon>Bacillati</taxon>
        <taxon>Bacillota</taxon>
        <taxon>Clostridia</taxon>
        <taxon>Eubacteriales</taxon>
        <taxon>Oscillospiraceae</taxon>
        <taxon>Pseudobacteroides</taxon>
    </lineage>
</organism>
<feature type="domain" description="Ribbon-helix-helix protein CopG" evidence="1">
    <location>
        <begin position="7"/>
        <end position="44"/>
    </location>
</feature>
<evidence type="ECO:0000313" key="3">
    <source>
        <dbReference type="Proteomes" id="UP000036923"/>
    </source>
</evidence>
<keyword evidence="3" id="KW-1185">Reference proteome</keyword>
<dbReference type="EMBL" id="LGTC01000001">
    <property type="protein sequence ID" value="KNY27392.1"/>
    <property type="molecule type" value="Genomic_DNA"/>
</dbReference>
<gene>
    <name evidence="2" type="ORF">Bccel_2663</name>
</gene>